<gene>
    <name evidence="2" type="ORF">RM541_09325</name>
</gene>
<comment type="caution">
    <text evidence="2">The sequence shown here is derived from an EMBL/GenBank/DDBJ whole genome shotgun (WGS) entry which is preliminary data.</text>
</comment>
<dbReference type="InterPro" id="IPR049355">
    <property type="entry name" value="Formyl_trans-like_C"/>
</dbReference>
<dbReference type="SUPFAM" id="SSF50486">
    <property type="entry name" value="FMT C-terminal domain-like"/>
    <property type="match status" value="1"/>
</dbReference>
<keyword evidence="3" id="KW-1185">Reference proteome</keyword>
<dbReference type="RefSeq" id="WP_311499892.1">
    <property type="nucleotide sequence ID" value="NZ_JAVRHN010000006.1"/>
</dbReference>
<dbReference type="Gene3D" id="3.40.50.170">
    <property type="entry name" value="Formyl transferase, N-terminal domain"/>
    <property type="match status" value="1"/>
</dbReference>
<dbReference type="Proteomes" id="UP001253848">
    <property type="component" value="Unassembled WGS sequence"/>
</dbReference>
<dbReference type="InterPro" id="IPR036477">
    <property type="entry name" value="Formyl_transf_N_sf"/>
</dbReference>
<dbReference type="Pfam" id="PF21553">
    <property type="entry name" value="Formyl_trans_C_2"/>
    <property type="match status" value="1"/>
</dbReference>
<evidence type="ECO:0000259" key="1">
    <source>
        <dbReference type="Pfam" id="PF21553"/>
    </source>
</evidence>
<reference evidence="2 3" key="1">
    <citation type="submission" date="2023-09" db="EMBL/GenBank/DDBJ databases">
        <authorList>
            <person name="Rey-Velasco X."/>
        </authorList>
    </citation>
    <scope>NUCLEOTIDE SEQUENCE [LARGE SCALE GENOMIC DNA]</scope>
    <source>
        <strain evidence="2 3">F225</strain>
    </source>
</reference>
<organism evidence="2 3">
    <name type="scientific">Autumnicola psychrophila</name>
    <dbReference type="NCBI Taxonomy" id="3075592"/>
    <lineage>
        <taxon>Bacteria</taxon>
        <taxon>Pseudomonadati</taxon>
        <taxon>Bacteroidota</taxon>
        <taxon>Flavobacteriia</taxon>
        <taxon>Flavobacteriales</taxon>
        <taxon>Flavobacteriaceae</taxon>
        <taxon>Autumnicola</taxon>
    </lineage>
</organism>
<evidence type="ECO:0000313" key="2">
    <source>
        <dbReference type="EMBL" id="MDT0686568.1"/>
    </source>
</evidence>
<dbReference type="CDD" id="cd08821">
    <property type="entry name" value="FMT_core_like_1"/>
    <property type="match status" value="1"/>
</dbReference>
<proteinExistence type="predicted"/>
<accession>A0ABU3DS73</accession>
<sequence>MKTFIVLSEKSWHRNLFESLNKNLAEYHWVLIDEKEKFVLGLLEELQPDKIFIPHWSYIIPASIYEKFDCVVFHETDLPFGRGGSPIQNLIARGFQDTQISALKAGKGLDTGPVYLKKDLNLNGTTKEIFLRCSNIIEEMIDEIIEKDIEPVPQKGDVVEFKRRKPEDGDLGDLIDVEKVFDYIRMLDCEGYPAAFIENEHFRFEFTRASLKSEKEIIADVRIIKK</sequence>
<dbReference type="EMBL" id="JAVRHN010000006">
    <property type="protein sequence ID" value="MDT0686568.1"/>
    <property type="molecule type" value="Genomic_DNA"/>
</dbReference>
<name>A0ABU3DS73_9FLAO</name>
<dbReference type="InterPro" id="IPR011034">
    <property type="entry name" value="Formyl_transferase-like_C_sf"/>
</dbReference>
<feature type="domain" description="Methionyl-tRNA formyltransferase-like C-terminal" evidence="1">
    <location>
        <begin position="166"/>
        <end position="224"/>
    </location>
</feature>
<protein>
    <submittedName>
        <fullName evidence="2">Methionyl-tRNA formyltransferase</fullName>
    </submittedName>
</protein>
<dbReference type="SUPFAM" id="SSF53328">
    <property type="entry name" value="Formyltransferase"/>
    <property type="match status" value="1"/>
</dbReference>
<dbReference type="Gene3D" id="3.10.25.20">
    <property type="match status" value="1"/>
</dbReference>
<evidence type="ECO:0000313" key="3">
    <source>
        <dbReference type="Proteomes" id="UP001253848"/>
    </source>
</evidence>